<dbReference type="PROSITE" id="PS50943">
    <property type="entry name" value="HTH_CROC1"/>
    <property type="match status" value="1"/>
</dbReference>
<dbReference type="AlphaFoldDB" id="A0AB35PXH8"/>
<dbReference type="GO" id="GO:0003677">
    <property type="term" value="F:DNA binding"/>
    <property type="evidence" value="ECO:0007669"/>
    <property type="project" value="InterPro"/>
</dbReference>
<accession>A0AB35PXH8</accession>
<dbReference type="InterPro" id="IPR001387">
    <property type="entry name" value="Cro/C1-type_HTH"/>
</dbReference>
<dbReference type="Proteomes" id="UP001249822">
    <property type="component" value="Unassembled WGS sequence"/>
</dbReference>
<protein>
    <submittedName>
        <fullName evidence="2">Helix-turn-helix transcriptional regulator</fullName>
    </submittedName>
</protein>
<dbReference type="SUPFAM" id="SSF47413">
    <property type="entry name" value="lambda repressor-like DNA-binding domains"/>
    <property type="match status" value="1"/>
</dbReference>
<proteinExistence type="predicted"/>
<evidence type="ECO:0000313" key="2">
    <source>
        <dbReference type="EMBL" id="MDS7899950.1"/>
    </source>
</evidence>
<dbReference type="Pfam" id="PF01381">
    <property type="entry name" value="HTH_3"/>
    <property type="match status" value="1"/>
</dbReference>
<name>A0AB35PXH8_9ENTR</name>
<dbReference type="InterPro" id="IPR010982">
    <property type="entry name" value="Lambda_DNA-bd_dom_sf"/>
</dbReference>
<dbReference type="Gene3D" id="1.10.260.40">
    <property type="entry name" value="lambda repressor-like DNA-binding domains"/>
    <property type="match status" value="1"/>
</dbReference>
<dbReference type="SMART" id="SM00530">
    <property type="entry name" value="HTH_XRE"/>
    <property type="match status" value="1"/>
</dbReference>
<evidence type="ECO:0000259" key="1">
    <source>
        <dbReference type="PROSITE" id="PS50943"/>
    </source>
</evidence>
<evidence type="ECO:0000313" key="3">
    <source>
        <dbReference type="Proteomes" id="UP001249822"/>
    </source>
</evidence>
<sequence>MAYTEKTEASAKNRDRIFMSSGINCFGARLKKAMNGMSNSELGRKSGMSETTIRKYLRGDIYPGIDSAALVAEACGVSLVWLICGVEQKDEASDVETKAHTDSILEAIIKRLPEEQGQQLADAIIIHGVAGIISAINSADDVSGFLRLPESERERILRLYNQIKGGDVETGGIITTAPPSKNDQKAG</sequence>
<organism evidence="2 3">
    <name type="scientific">Klebsiella michiganensis</name>
    <dbReference type="NCBI Taxonomy" id="1134687"/>
    <lineage>
        <taxon>Bacteria</taxon>
        <taxon>Pseudomonadati</taxon>
        <taxon>Pseudomonadota</taxon>
        <taxon>Gammaproteobacteria</taxon>
        <taxon>Enterobacterales</taxon>
        <taxon>Enterobacteriaceae</taxon>
        <taxon>Klebsiella/Raoultella group</taxon>
        <taxon>Klebsiella</taxon>
    </lineage>
</organism>
<dbReference type="RefSeq" id="WP_224266793.1">
    <property type="nucleotide sequence ID" value="NZ_JAQSKY010000010.1"/>
</dbReference>
<reference evidence="2" key="2">
    <citation type="submission" date="2023-01" db="EMBL/GenBank/DDBJ databases">
        <authorList>
            <person name="Du H."/>
            <person name="Wan W."/>
        </authorList>
    </citation>
    <scope>NUCLEOTIDE SEQUENCE</scope>
    <source>
        <strain evidence="2">HD1688</strain>
    </source>
</reference>
<comment type="caution">
    <text evidence="2">The sequence shown here is derived from an EMBL/GenBank/DDBJ whole genome shotgun (WGS) entry which is preliminary data.</text>
</comment>
<dbReference type="CDD" id="cd00093">
    <property type="entry name" value="HTH_XRE"/>
    <property type="match status" value="1"/>
</dbReference>
<gene>
    <name evidence="2" type="ORF">PTQ40_13240</name>
</gene>
<feature type="domain" description="HTH cro/C1-type" evidence="1">
    <location>
        <begin position="35"/>
        <end position="82"/>
    </location>
</feature>
<reference evidence="2" key="1">
    <citation type="journal article" date="2023" name="Front. Microbiol.">
        <title>Genomic characterization of carbapenem-resistant Klebsiella oxytoca complex in China: a multi-center study.</title>
        <authorList>
            <person name="Wan W."/>
            <person name="Yang X."/>
            <person name="Yu H."/>
            <person name="Wang M."/>
            <person name="Jia W."/>
            <person name="Huang B."/>
            <person name="Qu F."/>
            <person name="Shan B."/>
            <person name="Tang Y.W."/>
            <person name="Chen L."/>
            <person name="Du H."/>
        </authorList>
    </citation>
    <scope>NUCLEOTIDE SEQUENCE</scope>
    <source>
        <strain evidence="2">HD1688</strain>
    </source>
</reference>
<dbReference type="EMBL" id="JAQSKY010000010">
    <property type="protein sequence ID" value="MDS7899950.1"/>
    <property type="molecule type" value="Genomic_DNA"/>
</dbReference>